<reference evidence="1 2" key="1">
    <citation type="submission" date="2018-09" db="EMBL/GenBank/DDBJ databases">
        <title>The draft genome of Acinetobacter spp. strains.</title>
        <authorList>
            <person name="Qin J."/>
            <person name="Feng Y."/>
            <person name="Zong Z."/>
        </authorList>
    </citation>
    <scope>NUCLEOTIDE SEQUENCE [LARGE SCALE GENOMIC DNA]</scope>
    <source>
        <strain evidence="1 2">WCHAc060115</strain>
    </source>
</reference>
<evidence type="ECO:0000313" key="2">
    <source>
        <dbReference type="Proteomes" id="UP000280405"/>
    </source>
</evidence>
<dbReference type="Proteomes" id="UP000280405">
    <property type="component" value="Unassembled WGS sequence"/>
</dbReference>
<dbReference type="AlphaFoldDB" id="A0A3A8FIN1"/>
<name>A0A3A8FIN1_9GAMM</name>
<protein>
    <recommendedName>
        <fullName evidence="3">Tetratricopeptide repeat protein</fullName>
    </recommendedName>
</protein>
<gene>
    <name evidence="1" type="ORF">D7V20_01015</name>
</gene>
<dbReference type="InterPro" id="IPR011990">
    <property type="entry name" value="TPR-like_helical_dom_sf"/>
</dbReference>
<organism evidence="1 2">
    <name type="scientific">Acinetobacter rongchengensis</name>
    <dbReference type="NCBI Taxonomy" id="2419601"/>
    <lineage>
        <taxon>Bacteria</taxon>
        <taxon>Pseudomonadati</taxon>
        <taxon>Pseudomonadota</taxon>
        <taxon>Gammaproteobacteria</taxon>
        <taxon>Moraxellales</taxon>
        <taxon>Moraxellaceae</taxon>
        <taxon>Acinetobacter</taxon>
    </lineage>
</organism>
<evidence type="ECO:0000313" key="1">
    <source>
        <dbReference type="EMBL" id="RKG41001.1"/>
    </source>
</evidence>
<keyword evidence="2" id="KW-1185">Reference proteome</keyword>
<dbReference type="SUPFAM" id="SSF48452">
    <property type="entry name" value="TPR-like"/>
    <property type="match status" value="1"/>
</dbReference>
<accession>A0A3A8FIN1</accession>
<evidence type="ECO:0008006" key="3">
    <source>
        <dbReference type="Google" id="ProtNLM"/>
    </source>
</evidence>
<comment type="caution">
    <text evidence="1">The sequence shown here is derived from an EMBL/GenBank/DDBJ whole genome shotgun (WGS) entry which is preliminary data.</text>
</comment>
<dbReference type="EMBL" id="RAXT01000001">
    <property type="protein sequence ID" value="RKG41001.1"/>
    <property type="molecule type" value="Genomic_DNA"/>
</dbReference>
<proteinExistence type="predicted"/>
<dbReference type="RefSeq" id="WP_120382494.1">
    <property type="nucleotide sequence ID" value="NZ_RAXT01000001.1"/>
</dbReference>
<sequence>MENNIEIIIDEILDLRCNDNFFEAYQLSLKLIDKHYDLFNFYIASELAIELNEFYSAIDLCTKLIQASLEQNDSWYLSVAFLLRAYSYAKIGNSEGALADLNMQILKEDSDESVFWLQNHDVITIDTVKSLIKK</sequence>